<dbReference type="Proteomes" id="UP000199409">
    <property type="component" value="Unassembled WGS sequence"/>
</dbReference>
<proteinExistence type="predicted"/>
<dbReference type="AlphaFoldDB" id="A0A1H3Z1T1"/>
<keyword evidence="2" id="KW-1185">Reference proteome</keyword>
<dbReference type="EMBL" id="FNQN01000003">
    <property type="protein sequence ID" value="SEA17398.1"/>
    <property type="molecule type" value="Genomic_DNA"/>
</dbReference>
<accession>A0A1H3Z1T1</accession>
<name>A0A1H3Z1T1_9BACT</name>
<organism evidence="1 2">
    <name type="scientific">Desulfuromusa kysingii</name>
    <dbReference type="NCBI Taxonomy" id="37625"/>
    <lineage>
        <taxon>Bacteria</taxon>
        <taxon>Pseudomonadati</taxon>
        <taxon>Thermodesulfobacteriota</taxon>
        <taxon>Desulfuromonadia</taxon>
        <taxon>Desulfuromonadales</taxon>
        <taxon>Geopsychrobacteraceae</taxon>
        <taxon>Desulfuromusa</taxon>
    </lineage>
</organism>
<dbReference type="STRING" id="37625.SAMN05660420_01478"/>
<reference evidence="1 2" key="1">
    <citation type="submission" date="2016-10" db="EMBL/GenBank/DDBJ databases">
        <authorList>
            <person name="de Groot N.N."/>
        </authorList>
    </citation>
    <scope>NUCLEOTIDE SEQUENCE [LARGE SCALE GENOMIC DNA]</scope>
    <source>
        <strain evidence="1 2">DSM 7343</strain>
    </source>
</reference>
<evidence type="ECO:0000313" key="1">
    <source>
        <dbReference type="EMBL" id="SEA17398.1"/>
    </source>
</evidence>
<sequence>MTYEELEEFISNKMTMSHIYQPLLIRSLVESGGEGVKNFV</sequence>
<protein>
    <submittedName>
        <fullName evidence="1">Uncharacterized protein</fullName>
    </submittedName>
</protein>
<evidence type="ECO:0000313" key="2">
    <source>
        <dbReference type="Proteomes" id="UP000199409"/>
    </source>
</evidence>
<gene>
    <name evidence="1" type="ORF">SAMN05660420_01478</name>
</gene>